<feature type="non-terminal residue" evidence="2">
    <location>
        <position position="164"/>
    </location>
</feature>
<dbReference type="OrthoDB" id="364892at2759"/>
<evidence type="ECO:0000259" key="1">
    <source>
        <dbReference type="PROSITE" id="PS51722"/>
    </source>
</evidence>
<protein>
    <recommendedName>
        <fullName evidence="1">Tr-type G domain-containing protein</fullName>
    </recommendedName>
</protein>
<dbReference type="Pfam" id="PF00009">
    <property type="entry name" value="GTP_EFTU"/>
    <property type="match status" value="1"/>
</dbReference>
<dbReference type="SUPFAM" id="SSF52540">
    <property type="entry name" value="P-loop containing nucleoside triphosphate hydrolases"/>
    <property type="match status" value="1"/>
</dbReference>
<name>A0A448X155_9PLAT</name>
<dbReference type="PROSITE" id="PS51722">
    <property type="entry name" value="G_TR_2"/>
    <property type="match status" value="1"/>
</dbReference>
<reference evidence="2" key="1">
    <citation type="submission" date="2018-11" db="EMBL/GenBank/DDBJ databases">
        <authorList>
            <consortium name="Pathogen Informatics"/>
        </authorList>
    </citation>
    <scope>NUCLEOTIDE SEQUENCE</scope>
</reference>
<proteinExistence type="predicted"/>
<comment type="caution">
    <text evidence="2">The sequence shown here is derived from an EMBL/GenBank/DDBJ whole genome shotgun (WGS) entry which is preliminary data.</text>
</comment>
<keyword evidence="3" id="KW-1185">Reference proteome</keyword>
<dbReference type="GO" id="GO:0005829">
    <property type="term" value="C:cytosol"/>
    <property type="evidence" value="ECO:0007669"/>
    <property type="project" value="TreeGrafter"/>
</dbReference>
<feature type="domain" description="Tr-type G" evidence="1">
    <location>
        <begin position="46"/>
        <end position="164"/>
    </location>
</feature>
<dbReference type="GO" id="GO:0003924">
    <property type="term" value="F:GTPase activity"/>
    <property type="evidence" value="ECO:0007669"/>
    <property type="project" value="InterPro"/>
</dbReference>
<dbReference type="EMBL" id="CAAALY010072364">
    <property type="protein sequence ID" value="VEL25213.1"/>
    <property type="molecule type" value="Genomic_DNA"/>
</dbReference>
<gene>
    <name evidence="2" type="ORF">PXEA_LOCUS18653</name>
</gene>
<dbReference type="InterPro" id="IPR027417">
    <property type="entry name" value="P-loop_NTPase"/>
</dbReference>
<organism evidence="2 3">
    <name type="scientific">Protopolystoma xenopodis</name>
    <dbReference type="NCBI Taxonomy" id="117903"/>
    <lineage>
        <taxon>Eukaryota</taxon>
        <taxon>Metazoa</taxon>
        <taxon>Spiralia</taxon>
        <taxon>Lophotrochozoa</taxon>
        <taxon>Platyhelminthes</taxon>
        <taxon>Monogenea</taxon>
        <taxon>Polyopisthocotylea</taxon>
        <taxon>Polystomatidea</taxon>
        <taxon>Polystomatidae</taxon>
        <taxon>Protopolystoma</taxon>
    </lineage>
</organism>
<dbReference type="AlphaFoldDB" id="A0A448X155"/>
<dbReference type="InterPro" id="IPR000795">
    <property type="entry name" value="T_Tr_GTP-bd_dom"/>
</dbReference>
<dbReference type="PANTHER" id="PTHR42908:SF3">
    <property type="entry name" value="ELONGATION FACTOR-LIKE GTPASE 1"/>
    <property type="match status" value="1"/>
</dbReference>
<dbReference type="InterPro" id="IPR005225">
    <property type="entry name" value="Small_GTP-bd"/>
</dbReference>
<sequence>MKVEVSHVNFKKRIKFNLFAQAPTSFNLFTIMSVKRSVTQLSDCVENIRNVCILAHVDHGKTSLADVLLASNGIISFRQVGKLRYMDSTNAEQERGITMKSSVVSLYFEEGDLLGSTGEKSLPYVINLVDSPGHVDFSSEVSTAVRLCDGAIIVVDVVEGVCPQ</sequence>
<evidence type="ECO:0000313" key="2">
    <source>
        <dbReference type="EMBL" id="VEL25213.1"/>
    </source>
</evidence>
<dbReference type="PRINTS" id="PR00315">
    <property type="entry name" value="ELONGATNFCT"/>
</dbReference>
<accession>A0A448X155</accession>
<dbReference type="NCBIfam" id="TIGR00231">
    <property type="entry name" value="small_GTP"/>
    <property type="match status" value="1"/>
</dbReference>
<dbReference type="GO" id="GO:0042256">
    <property type="term" value="P:cytosolic ribosome assembly"/>
    <property type="evidence" value="ECO:0007669"/>
    <property type="project" value="TreeGrafter"/>
</dbReference>
<dbReference type="GO" id="GO:0005525">
    <property type="term" value="F:GTP binding"/>
    <property type="evidence" value="ECO:0007669"/>
    <property type="project" value="InterPro"/>
</dbReference>
<evidence type="ECO:0000313" key="3">
    <source>
        <dbReference type="Proteomes" id="UP000784294"/>
    </source>
</evidence>
<dbReference type="PANTHER" id="PTHR42908">
    <property type="entry name" value="TRANSLATION ELONGATION FACTOR-RELATED"/>
    <property type="match status" value="1"/>
</dbReference>
<dbReference type="Gene3D" id="3.40.50.300">
    <property type="entry name" value="P-loop containing nucleotide triphosphate hydrolases"/>
    <property type="match status" value="1"/>
</dbReference>
<dbReference type="GO" id="GO:0043022">
    <property type="term" value="F:ribosome binding"/>
    <property type="evidence" value="ECO:0007669"/>
    <property type="project" value="TreeGrafter"/>
</dbReference>
<dbReference type="GO" id="GO:1990904">
    <property type="term" value="C:ribonucleoprotein complex"/>
    <property type="evidence" value="ECO:0007669"/>
    <property type="project" value="TreeGrafter"/>
</dbReference>
<dbReference type="Proteomes" id="UP000784294">
    <property type="component" value="Unassembled WGS sequence"/>
</dbReference>